<dbReference type="GeneID" id="9093511"/>
<dbReference type="KEGG" id="pbl:PAAG_07650"/>
<sequence length="156" mass="16483">MDRLRRLVVFLGKERDAGRKRDIISGNKRKQAQPPGEKLSSHGIGPGVFGCQSHEGGGNGGFVRKPTMAWFHRVIRFTTDMGSNGRGVAGTPALRGGAIILPLSVPAGIGSNTGRGKLEEEECSMFGSGAGLLGGAEGKQINYCWLATRSLNLGTF</sequence>
<dbReference type="RefSeq" id="XP_002790351.2">
    <property type="nucleotide sequence ID" value="XM_002790305.2"/>
</dbReference>
<gene>
    <name evidence="2" type="ORF">PAAG_07650</name>
</gene>
<dbReference type="AlphaFoldDB" id="C1HAJ6"/>
<protein>
    <submittedName>
        <fullName evidence="2">Uncharacterized protein</fullName>
    </submittedName>
</protein>
<proteinExistence type="predicted"/>
<dbReference type="HOGENOM" id="CLU_1687180_0_0_1"/>
<evidence type="ECO:0000313" key="2">
    <source>
        <dbReference type="EMBL" id="EEH37369.2"/>
    </source>
</evidence>
<dbReference type="Proteomes" id="UP000002059">
    <property type="component" value="Partially assembled WGS sequence"/>
</dbReference>
<evidence type="ECO:0000256" key="1">
    <source>
        <dbReference type="SAM" id="MobiDB-lite"/>
    </source>
</evidence>
<reference evidence="2 3" key="1">
    <citation type="journal article" date="2011" name="PLoS Genet.">
        <title>Comparative genomic analysis of human fungal pathogens causing paracoccidioidomycosis.</title>
        <authorList>
            <person name="Desjardins C.A."/>
            <person name="Champion M.D."/>
            <person name="Holder J.W."/>
            <person name="Muszewska A."/>
            <person name="Goldberg J."/>
            <person name="Bailao A.M."/>
            <person name="Brigido M.M."/>
            <person name="Ferreira M.E."/>
            <person name="Garcia A.M."/>
            <person name="Grynberg M."/>
            <person name="Gujja S."/>
            <person name="Heiman D.I."/>
            <person name="Henn M.R."/>
            <person name="Kodira C.D."/>
            <person name="Leon-Narvaez H."/>
            <person name="Longo L.V."/>
            <person name="Ma L.J."/>
            <person name="Malavazi I."/>
            <person name="Matsuo A.L."/>
            <person name="Morais F.V."/>
            <person name="Pereira M."/>
            <person name="Rodriguez-Brito S."/>
            <person name="Sakthikumar S."/>
            <person name="Salem-Izacc S.M."/>
            <person name="Sykes S.M."/>
            <person name="Teixeira M.M."/>
            <person name="Vallejo M.C."/>
            <person name="Walter M.E."/>
            <person name="Yandava C."/>
            <person name="Young S."/>
            <person name="Zeng Q."/>
            <person name="Zucker J."/>
            <person name="Felipe M.S."/>
            <person name="Goldman G.H."/>
            <person name="Haas B.J."/>
            <person name="McEwen J.G."/>
            <person name="Nino-Vega G."/>
            <person name="Puccia R."/>
            <person name="San-Blas G."/>
            <person name="Soares C.M."/>
            <person name="Birren B.W."/>
            <person name="Cuomo C.A."/>
        </authorList>
    </citation>
    <scope>NUCLEOTIDE SEQUENCE [LARGE SCALE GENOMIC DNA]</scope>
    <source>
        <strain evidence="3">ATCC MYA-826 / Pb01</strain>
    </source>
</reference>
<name>C1HAJ6_PARBA</name>
<accession>C1HAJ6</accession>
<dbReference type="VEuPathDB" id="FungiDB:PAAG_07650"/>
<evidence type="ECO:0000313" key="3">
    <source>
        <dbReference type="Proteomes" id="UP000002059"/>
    </source>
</evidence>
<dbReference type="EMBL" id="KN294017">
    <property type="protein sequence ID" value="EEH37369.2"/>
    <property type="molecule type" value="Genomic_DNA"/>
</dbReference>
<organism evidence="2 3">
    <name type="scientific">Paracoccidioides lutzii (strain ATCC MYA-826 / Pb01)</name>
    <name type="common">Paracoccidioides brasiliensis</name>
    <dbReference type="NCBI Taxonomy" id="502779"/>
    <lineage>
        <taxon>Eukaryota</taxon>
        <taxon>Fungi</taxon>
        <taxon>Dikarya</taxon>
        <taxon>Ascomycota</taxon>
        <taxon>Pezizomycotina</taxon>
        <taxon>Eurotiomycetes</taxon>
        <taxon>Eurotiomycetidae</taxon>
        <taxon>Onygenales</taxon>
        <taxon>Ajellomycetaceae</taxon>
        <taxon>Paracoccidioides</taxon>
    </lineage>
</organism>
<feature type="region of interest" description="Disordered" evidence="1">
    <location>
        <begin position="20"/>
        <end position="45"/>
    </location>
</feature>
<keyword evidence="3" id="KW-1185">Reference proteome</keyword>